<accession>A0A401TRA5</accession>
<evidence type="ECO:0000313" key="2">
    <source>
        <dbReference type="EMBL" id="GCC45184.1"/>
    </source>
</evidence>
<dbReference type="EMBL" id="BEZZ01156679">
    <property type="protein sequence ID" value="GCC45184.1"/>
    <property type="molecule type" value="Genomic_DNA"/>
</dbReference>
<proteinExistence type="predicted"/>
<dbReference type="Proteomes" id="UP000287033">
    <property type="component" value="Unassembled WGS sequence"/>
</dbReference>
<dbReference type="AlphaFoldDB" id="A0A401TRA5"/>
<protein>
    <submittedName>
        <fullName evidence="2">Uncharacterized protein</fullName>
    </submittedName>
</protein>
<feature type="region of interest" description="Disordered" evidence="1">
    <location>
        <begin position="1"/>
        <end position="43"/>
    </location>
</feature>
<keyword evidence="3" id="KW-1185">Reference proteome</keyword>
<reference evidence="2 3" key="1">
    <citation type="journal article" date="2018" name="Nat. Ecol. Evol.">
        <title>Shark genomes provide insights into elasmobranch evolution and the origin of vertebrates.</title>
        <authorList>
            <person name="Hara Y"/>
            <person name="Yamaguchi K"/>
            <person name="Onimaru K"/>
            <person name="Kadota M"/>
            <person name="Koyanagi M"/>
            <person name="Keeley SD"/>
            <person name="Tatsumi K"/>
            <person name="Tanaka K"/>
            <person name="Motone F"/>
            <person name="Kageyama Y"/>
            <person name="Nozu R"/>
            <person name="Adachi N"/>
            <person name="Nishimura O"/>
            <person name="Nakagawa R"/>
            <person name="Tanegashima C"/>
            <person name="Kiyatake I"/>
            <person name="Matsumoto R"/>
            <person name="Murakumo K"/>
            <person name="Nishida K"/>
            <person name="Terakita A"/>
            <person name="Kuratani S"/>
            <person name="Sato K"/>
            <person name="Hyodo S Kuraku.S."/>
        </authorList>
    </citation>
    <scope>NUCLEOTIDE SEQUENCE [LARGE SCALE GENOMIC DNA]</scope>
</reference>
<organism evidence="2 3">
    <name type="scientific">Chiloscyllium punctatum</name>
    <name type="common">Brownbanded bambooshark</name>
    <name type="synonym">Hemiscyllium punctatum</name>
    <dbReference type="NCBI Taxonomy" id="137246"/>
    <lineage>
        <taxon>Eukaryota</taxon>
        <taxon>Metazoa</taxon>
        <taxon>Chordata</taxon>
        <taxon>Craniata</taxon>
        <taxon>Vertebrata</taxon>
        <taxon>Chondrichthyes</taxon>
        <taxon>Elasmobranchii</taxon>
        <taxon>Galeomorphii</taxon>
        <taxon>Galeoidea</taxon>
        <taxon>Orectolobiformes</taxon>
        <taxon>Hemiscylliidae</taxon>
        <taxon>Chiloscyllium</taxon>
    </lineage>
</organism>
<name>A0A401TRA5_CHIPU</name>
<evidence type="ECO:0000256" key="1">
    <source>
        <dbReference type="SAM" id="MobiDB-lite"/>
    </source>
</evidence>
<sequence length="43" mass="4748">MTCRRASRRAVAMAVGNAGRPRRPRPLPVPLGNPEGAHTRRQE</sequence>
<feature type="non-terminal residue" evidence="2">
    <location>
        <position position="43"/>
    </location>
</feature>
<gene>
    <name evidence="2" type="ORF">chiPu_0029433</name>
</gene>
<feature type="compositionally biased region" description="Low complexity" evidence="1">
    <location>
        <begin position="9"/>
        <end position="19"/>
    </location>
</feature>
<comment type="caution">
    <text evidence="2">The sequence shown here is derived from an EMBL/GenBank/DDBJ whole genome shotgun (WGS) entry which is preliminary data.</text>
</comment>
<evidence type="ECO:0000313" key="3">
    <source>
        <dbReference type="Proteomes" id="UP000287033"/>
    </source>
</evidence>